<evidence type="ECO:0000256" key="3">
    <source>
        <dbReference type="ARBA" id="ARBA00022840"/>
    </source>
</evidence>
<evidence type="ECO:0000313" key="5">
    <source>
        <dbReference type="EMBL" id="OMJ86039.1"/>
    </source>
</evidence>
<dbReference type="PROSITE" id="PS00108">
    <property type="entry name" value="PROTEIN_KINASE_ST"/>
    <property type="match status" value="1"/>
</dbReference>
<dbReference type="SMART" id="SM00220">
    <property type="entry name" value="S_TKc"/>
    <property type="match status" value="1"/>
</dbReference>
<evidence type="ECO:0000256" key="2">
    <source>
        <dbReference type="ARBA" id="ARBA00022741"/>
    </source>
</evidence>
<keyword evidence="6" id="KW-1185">Reference proteome</keyword>
<dbReference type="PROSITE" id="PS50011">
    <property type="entry name" value="PROTEIN_KINASE_DOM"/>
    <property type="match status" value="1"/>
</dbReference>
<name>A0A1R2CAK9_9CILI</name>
<dbReference type="OrthoDB" id="5337378at2759"/>
<feature type="domain" description="Protein kinase" evidence="4">
    <location>
        <begin position="88"/>
        <end position="338"/>
    </location>
</feature>
<keyword evidence="2" id="KW-0547">Nucleotide-binding</keyword>
<comment type="caution">
    <text evidence="5">The sequence shown here is derived from an EMBL/GenBank/DDBJ whole genome shotgun (WGS) entry which is preliminary data.</text>
</comment>
<dbReference type="AlphaFoldDB" id="A0A1R2CAK9"/>
<proteinExistence type="inferred from homology"/>
<dbReference type="SUPFAM" id="SSF56112">
    <property type="entry name" value="Protein kinase-like (PK-like)"/>
    <property type="match status" value="1"/>
</dbReference>
<dbReference type="EMBL" id="MPUH01000218">
    <property type="protein sequence ID" value="OMJ86039.1"/>
    <property type="molecule type" value="Genomic_DNA"/>
</dbReference>
<dbReference type="InterPro" id="IPR000719">
    <property type="entry name" value="Prot_kinase_dom"/>
</dbReference>
<dbReference type="Pfam" id="PF00069">
    <property type="entry name" value="Pkinase"/>
    <property type="match status" value="1"/>
</dbReference>
<gene>
    <name evidence="5" type="ORF">SteCoe_12544</name>
</gene>
<evidence type="ECO:0000256" key="1">
    <source>
        <dbReference type="ARBA" id="ARBA00008874"/>
    </source>
</evidence>
<dbReference type="GO" id="GO:0005524">
    <property type="term" value="F:ATP binding"/>
    <property type="evidence" value="ECO:0007669"/>
    <property type="project" value="UniProtKB-KW"/>
</dbReference>
<reference evidence="5 6" key="1">
    <citation type="submission" date="2016-11" db="EMBL/GenBank/DDBJ databases">
        <title>The macronuclear genome of Stentor coeruleus: a giant cell with tiny introns.</title>
        <authorList>
            <person name="Slabodnick M."/>
            <person name="Ruby J.G."/>
            <person name="Reiff S.B."/>
            <person name="Swart E.C."/>
            <person name="Gosai S."/>
            <person name="Prabakaran S."/>
            <person name="Witkowska E."/>
            <person name="Larue G.E."/>
            <person name="Fisher S."/>
            <person name="Freeman R.M."/>
            <person name="Gunawardena J."/>
            <person name="Chu W."/>
            <person name="Stover N.A."/>
            <person name="Gregory B.D."/>
            <person name="Nowacki M."/>
            <person name="Derisi J."/>
            <person name="Roy S.W."/>
            <person name="Marshall W.F."/>
            <person name="Sood P."/>
        </authorList>
    </citation>
    <scope>NUCLEOTIDE SEQUENCE [LARGE SCALE GENOMIC DNA]</scope>
    <source>
        <strain evidence="5">WM001</strain>
    </source>
</reference>
<organism evidence="5 6">
    <name type="scientific">Stentor coeruleus</name>
    <dbReference type="NCBI Taxonomy" id="5963"/>
    <lineage>
        <taxon>Eukaryota</taxon>
        <taxon>Sar</taxon>
        <taxon>Alveolata</taxon>
        <taxon>Ciliophora</taxon>
        <taxon>Postciliodesmatophora</taxon>
        <taxon>Heterotrichea</taxon>
        <taxon>Heterotrichida</taxon>
        <taxon>Stentoridae</taxon>
        <taxon>Stentor</taxon>
    </lineage>
</organism>
<dbReference type="GO" id="GO:0004672">
    <property type="term" value="F:protein kinase activity"/>
    <property type="evidence" value="ECO:0007669"/>
    <property type="project" value="InterPro"/>
</dbReference>
<protein>
    <recommendedName>
        <fullName evidence="4">Protein kinase domain-containing protein</fullName>
    </recommendedName>
</protein>
<dbReference type="Proteomes" id="UP000187209">
    <property type="component" value="Unassembled WGS sequence"/>
</dbReference>
<dbReference type="PANTHER" id="PTHR45832:SF22">
    <property type="entry name" value="SERINE_THREONINE-PROTEIN KINASE SAMKA-RELATED"/>
    <property type="match status" value="1"/>
</dbReference>
<comment type="similarity">
    <text evidence="1">Belongs to the protein kinase superfamily. STE Ser/Thr protein kinase family. STE20 subfamily.</text>
</comment>
<evidence type="ECO:0000313" key="6">
    <source>
        <dbReference type="Proteomes" id="UP000187209"/>
    </source>
</evidence>
<accession>A0A1R2CAK9</accession>
<evidence type="ECO:0000259" key="4">
    <source>
        <dbReference type="PROSITE" id="PS50011"/>
    </source>
</evidence>
<dbReference type="Gene3D" id="1.10.510.10">
    <property type="entry name" value="Transferase(Phosphotransferase) domain 1"/>
    <property type="match status" value="1"/>
</dbReference>
<dbReference type="InterPro" id="IPR051931">
    <property type="entry name" value="PAK3-like"/>
</dbReference>
<keyword evidence="3" id="KW-0067">ATP-binding</keyword>
<dbReference type="InterPro" id="IPR011009">
    <property type="entry name" value="Kinase-like_dom_sf"/>
</dbReference>
<dbReference type="PANTHER" id="PTHR45832">
    <property type="entry name" value="SERINE/THREONINE-PROTEIN KINASE SAMKA-RELATED-RELATED"/>
    <property type="match status" value="1"/>
</dbReference>
<dbReference type="InterPro" id="IPR008271">
    <property type="entry name" value="Ser/Thr_kinase_AS"/>
</dbReference>
<sequence length="354" mass="41738">MKMICCNCRKEHNLSKLRTCLGCNRKFCKECGTDDPLSLEKLSMSCWCWGCYINREQMNQAPKRSELRINRELAEMPQLISGNPFQKYEKVEYIAKGGTSRVYKIKDKIQGDFFALKEIIADQSRDLAIRREFLFSSTQTSDNIVKALEIYKEFNCYYVIYELMDLRLSDLLQKQTKDLHKDIICHIAKEVLKGIEYCHYINVMHRDLKTENIYLSKNGDVKIGDFGEMQELTEEYDQRNTVVGSLQSIPPEMWQRKDYDFQCDIWSFGVILFEIIERRTPFPNRTVLDTMQNVINGELPILSHKRDEGLKRLYLACMERNPGMRPTAKRLLNMRCMFEAKNERKSLMKKISKK</sequence>